<organism evidence="2 3">
    <name type="scientific">Salisediminibacterium beveridgei</name>
    <dbReference type="NCBI Taxonomy" id="632773"/>
    <lineage>
        <taxon>Bacteria</taxon>
        <taxon>Bacillati</taxon>
        <taxon>Bacillota</taxon>
        <taxon>Bacilli</taxon>
        <taxon>Bacillales</taxon>
        <taxon>Bacillaceae</taxon>
        <taxon>Salisediminibacterium</taxon>
    </lineage>
</organism>
<keyword evidence="3" id="KW-1185">Reference proteome</keyword>
<evidence type="ECO:0000313" key="3">
    <source>
        <dbReference type="Proteomes" id="UP000094463"/>
    </source>
</evidence>
<evidence type="ECO:0000256" key="1">
    <source>
        <dbReference type="SAM" id="Phobius"/>
    </source>
</evidence>
<dbReference type="KEGG" id="bbev:BBEV_1586"/>
<dbReference type="AlphaFoldDB" id="A0A1D7QVB6"/>
<sequence>MNRKFNVIIIILLLLNAMRHGYLLFSEGYTAGSVILLLLSAVLAGYLYIKEFQEKK</sequence>
<reference evidence="2 3" key="1">
    <citation type="submission" date="2015-08" db="EMBL/GenBank/DDBJ databases">
        <title>The complete genome sequence of Bacillus beveridgei MLTeJB.</title>
        <authorList>
            <person name="Hanson T.E."/>
            <person name="Mesa C."/>
            <person name="Basesman S.M."/>
            <person name="Oremland R.S."/>
        </authorList>
    </citation>
    <scope>NUCLEOTIDE SEQUENCE [LARGE SCALE GENOMIC DNA]</scope>
    <source>
        <strain evidence="2 3">MLTeJB</strain>
    </source>
</reference>
<name>A0A1D7QVB6_9BACI</name>
<evidence type="ECO:0000313" key="2">
    <source>
        <dbReference type="EMBL" id="AOM82947.1"/>
    </source>
</evidence>
<dbReference type="EMBL" id="CP012502">
    <property type="protein sequence ID" value="AOM82947.1"/>
    <property type="molecule type" value="Genomic_DNA"/>
</dbReference>
<keyword evidence="1" id="KW-0812">Transmembrane</keyword>
<dbReference type="STRING" id="632773.BBEV_1586"/>
<proteinExistence type="predicted"/>
<keyword evidence="1" id="KW-1133">Transmembrane helix</keyword>
<dbReference type="RefSeq" id="WP_157100943.1">
    <property type="nucleotide sequence ID" value="NZ_CP012502.1"/>
</dbReference>
<gene>
    <name evidence="2" type="ORF">BBEV_1586</name>
</gene>
<feature type="transmembrane region" description="Helical" evidence="1">
    <location>
        <begin position="29"/>
        <end position="49"/>
    </location>
</feature>
<accession>A0A1D7QVB6</accession>
<keyword evidence="1" id="KW-0472">Membrane</keyword>
<protein>
    <submittedName>
        <fullName evidence="2">Uncharacterized protein</fullName>
    </submittedName>
</protein>
<dbReference type="Proteomes" id="UP000094463">
    <property type="component" value="Chromosome"/>
</dbReference>